<organism evidence="1 2">
    <name type="scientific">Pseudomonas entomophila</name>
    <dbReference type="NCBI Taxonomy" id="312306"/>
    <lineage>
        <taxon>Bacteria</taxon>
        <taxon>Pseudomonadati</taxon>
        <taxon>Pseudomonadota</taxon>
        <taxon>Gammaproteobacteria</taxon>
        <taxon>Pseudomonadales</taxon>
        <taxon>Pseudomonadaceae</taxon>
        <taxon>Pseudomonas</taxon>
    </lineage>
</organism>
<gene>
    <name evidence="1" type="ORF">RAH46_08730</name>
</gene>
<dbReference type="CDD" id="cd19958">
    <property type="entry name" value="pyocin_knob"/>
    <property type="match status" value="1"/>
</dbReference>
<sequence>MALDPVRLGTPPSGLDGDDARTAFSRINANFAVLDNTGLTGLLPATRNVADCNDASGPGWWSALSGSAAHLPPGITYPLIHTSVSAGGFVTQFAIEVVSGKSATRAYNVNTKSWTVWTVHADAAKLGTAATASLTTSSADATLGRVLKVGDFGVGGHTPLVASSTLNTLRSTGDYYVNVDQAGVVPGNVNGHLSVRSFNDLYSVQEYTPAAEPLKYLRVLTNNAWSAWNQITTAKDLASSPFDSAAGKLLKVGDHGIGTNAPTPTDLNALVGMGGIYRFNNDTLNRPPSIAYGAVLHLGRTGGIEAIQVAYSVTGYEAAVRFLVGSTWRAWANTTPSWLGQSWQNMTAARAAGVNYTNDTGRPIQVSALFGPASVINTTAILYISGVPIYGQYAGVAGAYINTATCVIPPGAAYSVAAANGTANLAYFYELR</sequence>
<dbReference type="Proteomes" id="UP001183127">
    <property type="component" value="Chromosome"/>
</dbReference>
<dbReference type="RefSeq" id="WP_011535226.1">
    <property type="nucleotide sequence ID" value="NZ_CP132921.1"/>
</dbReference>
<evidence type="ECO:0000313" key="2">
    <source>
        <dbReference type="Proteomes" id="UP001183127"/>
    </source>
</evidence>
<protein>
    <submittedName>
        <fullName evidence="1">Pyocin knob domain-containing protein</fullName>
    </submittedName>
</protein>
<dbReference type="EMBL" id="CP132921">
    <property type="protein sequence ID" value="WMW07413.1"/>
    <property type="molecule type" value="Genomic_DNA"/>
</dbReference>
<accession>A0ABY9QV48</accession>
<evidence type="ECO:0000313" key="1">
    <source>
        <dbReference type="EMBL" id="WMW07413.1"/>
    </source>
</evidence>
<keyword evidence="2" id="KW-1185">Reference proteome</keyword>
<dbReference type="GeneID" id="51821231"/>
<proteinExistence type="predicted"/>
<reference evidence="1 2" key="1">
    <citation type="submission" date="2023-08" db="EMBL/GenBank/DDBJ databases">
        <title>Complete Genome Sequence of Pseudomonas entomophila TVIN A01.</title>
        <authorList>
            <person name="Shelke T."/>
            <person name="Mahar N.S."/>
            <person name="Gupta I."/>
            <person name="Gupta V."/>
        </authorList>
    </citation>
    <scope>NUCLEOTIDE SEQUENCE [LARGE SCALE GENOMIC DNA]</scope>
    <source>
        <strain evidence="1 2">TVIN-A01</strain>
    </source>
</reference>
<name>A0ABY9QV48_9PSED</name>